<sequence length="111" mass="12241">MSDINPSMAFGYRALTIALEARQRPVTAGEIEAFSTYARDLVPDDELAMSAVSVFAADAPDDHEGAGLALFHFVCDWKDGAVRSDAERTEQLLREELPRGFDAWQREVAHG</sequence>
<dbReference type="AlphaFoldDB" id="A0A1G7GR65"/>
<keyword evidence="2" id="KW-1185">Reference proteome</keyword>
<dbReference type="RefSeq" id="WP_131802649.1">
    <property type="nucleotide sequence ID" value="NZ_FNAT01000005.1"/>
</dbReference>
<dbReference type="EMBL" id="FNAT01000005">
    <property type="protein sequence ID" value="SDE90632.1"/>
    <property type="molecule type" value="Genomic_DNA"/>
</dbReference>
<evidence type="ECO:0000313" key="1">
    <source>
        <dbReference type="EMBL" id="SDE90632.1"/>
    </source>
</evidence>
<accession>A0A1G7GR65</accession>
<organism evidence="1 2">
    <name type="scientific">Limimaricola pyoseonensis</name>
    <dbReference type="NCBI Taxonomy" id="521013"/>
    <lineage>
        <taxon>Bacteria</taxon>
        <taxon>Pseudomonadati</taxon>
        <taxon>Pseudomonadota</taxon>
        <taxon>Alphaproteobacteria</taxon>
        <taxon>Rhodobacterales</taxon>
        <taxon>Paracoccaceae</taxon>
        <taxon>Limimaricola</taxon>
    </lineage>
</organism>
<dbReference type="Proteomes" id="UP000198922">
    <property type="component" value="Unassembled WGS sequence"/>
</dbReference>
<protein>
    <submittedName>
        <fullName evidence="1">Uncharacterized protein</fullName>
    </submittedName>
</protein>
<evidence type="ECO:0000313" key="2">
    <source>
        <dbReference type="Proteomes" id="UP000198922"/>
    </source>
</evidence>
<name>A0A1G7GR65_9RHOB</name>
<gene>
    <name evidence="1" type="ORF">SAMN04488567_2890</name>
</gene>
<proteinExistence type="predicted"/>
<reference evidence="2" key="1">
    <citation type="submission" date="2016-10" db="EMBL/GenBank/DDBJ databases">
        <authorList>
            <person name="Varghese N."/>
            <person name="Submissions S."/>
        </authorList>
    </citation>
    <scope>NUCLEOTIDE SEQUENCE [LARGE SCALE GENOMIC DNA]</scope>
    <source>
        <strain evidence="2">DSM 21424</strain>
    </source>
</reference>
<dbReference type="OrthoDB" id="7863602at2"/>
<dbReference type="STRING" id="521013.SAMN04488567_2890"/>